<reference evidence="2" key="2">
    <citation type="submission" date="2021-03" db="UniProtKB">
        <authorList>
            <consortium name="EnsemblPlants"/>
        </authorList>
    </citation>
    <scope>IDENTIFICATION</scope>
</reference>
<dbReference type="Proteomes" id="UP000596660">
    <property type="component" value="Unplaced"/>
</dbReference>
<organism evidence="2 3">
    <name type="scientific">Chenopodium quinoa</name>
    <name type="common">Quinoa</name>
    <dbReference type="NCBI Taxonomy" id="63459"/>
    <lineage>
        <taxon>Eukaryota</taxon>
        <taxon>Viridiplantae</taxon>
        <taxon>Streptophyta</taxon>
        <taxon>Embryophyta</taxon>
        <taxon>Tracheophyta</taxon>
        <taxon>Spermatophyta</taxon>
        <taxon>Magnoliopsida</taxon>
        <taxon>eudicotyledons</taxon>
        <taxon>Gunneridae</taxon>
        <taxon>Pentapetalae</taxon>
        <taxon>Caryophyllales</taxon>
        <taxon>Chenopodiaceae</taxon>
        <taxon>Chenopodioideae</taxon>
        <taxon>Atripliceae</taxon>
        <taxon>Chenopodium</taxon>
    </lineage>
</organism>
<proteinExistence type="predicted"/>
<reference evidence="2" key="1">
    <citation type="journal article" date="2017" name="Nature">
        <title>The genome of Chenopodium quinoa.</title>
        <authorList>
            <person name="Jarvis D.E."/>
            <person name="Ho Y.S."/>
            <person name="Lightfoot D.J."/>
            <person name="Schmoeckel S.M."/>
            <person name="Li B."/>
            <person name="Borm T.J.A."/>
            <person name="Ohyanagi H."/>
            <person name="Mineta K."/>
            <person name="Michell C.T."/>
            <person name="Saber N."/>
            <person name="Kharbatia N.M."/>
            <person name="Rupper R.R."/>
            <person name="Sharp A.R."/>
            <person name="Dally N."/>
            <person name="Boughton B.A."/>
            <person name="Woo Y.H."/>
            <person name="Gao G."/>
            <person name="Schijlen E.G.W.M."/>
            <person name="Guo X."/>
            <person name="Momin A.A."/>
            <person name="Negrao S."/>
            <person name="Al-Babili S."/>
            <person name="Gehring C."/>
            <person name="Roessner U."/>
            <person name="Jung C."/>
            <person name="Murphy K."/>
            <person name="Arold S.T."/>
            <person name="Gojobori T."/>
            <person name="van der Linden C.G."/>
            <person name="van Loo E.N."/>
            <person name="Jellen E.N."/>
            <person name="Maughan P.J."/>
            <person name="Tester M."/>
        </authorList>
    </citation>
    <scope>NUCLEOTIDE SEQUENCE [LARGE SCALE GENOMIC DNA]</scope>
    <source>
        <strain evidence="2">cv. PI 614886</strain>
    </source>
</reference>
<protein>
    <submittedName>
        <fullName evidence="2">Uncharacterized protein</fullName>
    </submittedName>
</protein>
<dbReference type="AlphaFoldDB" id="A0A803KRL1"/>
<evidence type="ECO:0000256" key="1">
    <source>
        <dbReference type="SAM" id="MobiDB-lite"/>
    </source>
</evidence>
<name>A0A803KRL1_CHEQI</name>
<dbReference type="Gramene" id="AUR62001668-RA">
    <property type="protein sequence ID" value="AUR62001668-RA:cds"/>
    <property type="gene ID" value="AUR62001668"/>
</dbReference>
<sequence length="98" mass="11580">MKFTDLTTRVRGRNEIQRRRPTSDRRNRCLADDASPRRLRGCGTEERRTEGQPEEEEYFPSIRVLKSPPFSSDHHESQVEEEAYEEVEEEAPKDETEI</sequence>
<dbReference type="EnsemblPlants" id="AUR62001668-RA">
    <property type="protein sequence ID" value="AUR62001668-RA:cds"/>
    <property type="gene ID" value="AUR62001668"/>
</dbReference>
<keyword evidence="3" id="KW-1185">Reference proteome</keyword>
<evidence type="ECO:0000313" key="2">
    <source>
        <dbReference type="EnsemblPlants" id="AUR62001668-RA:cds"/>
    </source>
</evidence>
<evidence type="ECO:0000313" key="3">
    <source>
        <dbReference type="Proteomes" id="UP000596660"/>
    </source>
</evidence>
<feature type="region of interest" description="Disordered" evidence="1">
    <location>
        <begin position="1"/>
        <end position="98"/>
    </location>
</feature>
<feature type="compositionally biased region" description="Basic and acidic residues" evidence="1">
    <location>
        <begin position="12"/>
        <end position="36"/>
    </location>
</feature>
<accession>A0A803KRL1</accession>
<dbReference type="SMR" id="A0A803KRL1"/>
<feature type="compositionally biased region" description="Acidic residues" evidence="1">
    <location>
        <begin position="79"/>
        <end position="92"/>
    </location>
</feature>